<dbReference type="EMBL" id="ML976001">
    <property type="protein sequence ID" value="KAF1946820.1"/>
    <property type="molecule type" value="Genomic_DNA"/>
</dbReference>
<name>A0A6A5T3S8_9PLEO</name>
<dbReference type="Proteomes" id="UP000800038">
    <property type="component" value="Unassembled WGS sequence"/>
</dbReference>
<feature type="transmembrane region" description="Helical" evidence="1">
    <location>
        <begin position="90"/>
        <end position="110"/>
    </location>
</feature>
<evidence type="ECO:0000313" key="3">
    <source>
        <dbReference type="Proteomes" id="UP000800038"/>
    </source>
</evidence>
<evidence type="ECO:0000313" key="2">
    <source>
        <dbReference type="EMBL" id="KAF1946820.1"/>
    </source>
</evidence>
<dbReference type="AlphaFoldDB" id="A0A6A5T3S8"/>
<keyword evidence="1" id="KW-0812">Transmembrane</keyword>
<accession>A0A6A5T3S8</accession>
<keyword evidence="1" id="KW-1133">Transmembrane helix</keyword>
<proteinExistence type="predicted"/>
<gene>
    <name evidence="2" type="ORF">EJ02DRAFT_197620</name>
</gene>
<keyword evidence="3" id="KW-1185">Reference proteome</keyword>
<sequence>MTGSAHVGNTQQLVRHEYIAKINGSKPVSASVTVLSKSRTHLGTGSLGRAQTRLFCSRVPVKLADISSLNPSFFLSVYGSMIHVGSCPHFPAIPVSVLIALGWFALGPWWHAEMHLETLDDTVGITSAHR</sequence>
<organism evidence="2 3">
    <name type="scientific">Clathrospora elynae</name>
    <dbReference type="NCBI Taxonomy" id="706981"/>
    <lineage>
        <taxon>Eukaryota</taxon>
        <taxon>Fungi</taxon>
        <taxon>Dikarya</taxon>
        <taxon>Ascomycota</taxon>
        <taxon>Pezizomycotina</taxon>
        <taxon>Dothideomycetes</taxon>
        <taxon>Pleosporomycetidae</taxon>
        <taxon>Pleosporales</taxon>
        <taxon>Diademaceae</taxon>
        <taxon>Clathrospora</taxon>
    </lineage>
</organism>
<protein>
    <submittedName>
        <fullName evidence="2">Uncharacterized protein</fullName>
    </submittedName>
</protein>
<evidence type="ECO:0000256" key="1">
    <source>
        <dbReference type="SAM" id="Phobius"/>
    </source>
</evidence>
<keyword evidence="1" id="KW-0472">Membrane</keyword>
<reference evidence="2" key="1">
    <citation type="journal article" date="2020" name="Stud. Mycol.">
        <title>101 Dothideomycetes genomes: a test case for predicting lifestyles and emergence of pathogens.</title>
        <authorList>
            <person name="Haridas S."/>
            <person name="Albert R."/>
            <person name="Binder M."/>
            <person name="Bloem J."/>
            <person name="Labutti K."/>
            <person name="Salamov A."/>
            <person name="Andreopoulos B."/>
            <person name="Baker S."/>
            <person name="Barry K."/>
            <person name="Bills G."/>
            <person name="Bluhm B."/>
            <person name="Cannon C."/>
            <person name="Castanera R."/>
            <person name="Culley D."/>
            <person name="Daum C."/>
            <person name="Ezra D."/>
            <person name="Gonzalez J."/>
            <person name="Henrissat B."/>
            <person name="Kuo A."/>
            <person name="Liang C."/>
            <person name="Lipzen A."/>
            <person name="Lutzoni F."/>
            <person name="Magnuson J."/>
            <person name="Mondo S."/>
            <person name="Nolan M."/>
            <person name="Ohm R."/>
            <person name="Pangilinan J."/>
            <person name="Park H.-J."/>
            <person name="Ramirez L."/>
            <person name="Alfaro M."/>
            <person name="Sun H."/>
            <person name="Tritt A."/>
            <person name="Yoshinaga Y."/>
            <person name="Zwiers L.-H."/>
            <person name="Turgeon B."/>
            <person name="Goodwin S."/>
            <person name="Spatafora J."/>
            <person name="Crous P."/>
            <person name="Grigoriev I."/>
        </authorList>
    </citation>
    <scope>NUCLEOTIDE SEQUENCE</scope>
    <source>
        <strain evidence="2">CBS 161.51</strain>
    </source>
</reference>